<organism evidence="1">
    <name type="scientific">Siphoviridae sp. ctKy93</name>
    <dbReference type="NCBI Taxonomy" id="2827569"/>
    <lineage>
        <taxon>Viruses</taxon>
        <taxon>Duplodnaviria</taxon>
        <taxon>Heunggongvirae</taxon>
        <taxon>Uroviricota</taxon>
        <taxon>Caudoviricetes</taxon>
    </lineage>
</organism>
<protein>
    <submittedName>
        <fullName evidence="1">Uncharacterized protein</fullName>
    </submittedName>
</protein>
<dbReference type="EMBL" id="BK057793">
    <property type="protein sequence ID" value="DAE92037.1"/>
    <property type="molecule type" value="Genomic_DNA"/>
</dbReference>
<reference evidence="1" key="1">
    <citation type="journal article" date="2021" name="Proc. Natl. Acad. Sci. U.S.A.">
        <title>A Catalog of Tens of Thousands of Viruses from Human Metagenomes Reveals Hidden Associations with Chronic Diseases.</title>
        <authorList>
            <person name="Tisza M.J."/>
            <person name="Buck C.B."/>
        </authorList>
    </citation>
    <scope>NUCLEOTIDE SEQUENCE</scope>
    <source>
        <strain evidence="1">CtKy93</strain>
    </source>
</reference>
<name>A0A8S5RS07_9CAUD</name>
<evidence type="ECO:0000313" key="1">
    <source>
        <dbReference type="EMBL" id="DAE92037.1"/>
    </source>
</evidence>
<accession>A0A8S5RS07</accession>
<sequence>MERFCVKETVNHYHMVEIDDELSIDDIISLARQHLKDNTGFGAINQILSGIEHKYGFDYSIKPNYCGTTAEALEVMGCDDDTPELD</sequence>
<proteinExistence type="predicted"/>